<keyword evidence="2" id="KW-1185">Reference proteome</keyword>
<protein>
    <submittedName>
        <fullName evidence="1">Uncharacterized protein</fullName>
    </submittedName>
</protein>
<dbReference type="EMBL" id="JAXCGZ010011325">
    <property type="protein sequence ID" value="KAK7075314.1"/>
    <property type="molecule type" value="Genomic_DNA"/>
</dbReference>
<name>A0AAN8X993_HALRR</name>
<proteinExistence type="predicted"/>
<evidence type="ECO:0000313" key="2">
    <source>
        <dbReference type="Proteomes" id="UP001381693"/>
    </source>
</evidence>
<gene>
    <name evidence="1" type="ORF">SK128_002078</name>
</gene>
<accession>A0AAN8X993</accession>
<dbReference type="Proteomes" id="UP001381693">
    <property type="component" value="Unassembled WGS sequence"/>
</dbReference>
<reference evidence="1 2" key="1">
    <citation type="submission" date="2023-11" db="EMBL/GenBank/DDBJ databases">
        <title>Halocaridina rubra genome assembly.</title>
        <authorList>
            <person name="Smith C."/>
        </authorList>
    </citation>
    <scope>NUCLEOTIDE SEQUENCE [LARGE SCALE GENOMIC DNA]</scope>
    <source>
        <strain evidence="1">EP-1</strain>
        <tissue evidence="1">Whole</tissue>
    </source>
</reference>
<organism evidence="1 2">
    <name type="scientific">Halocaridina rubra</name>
    <name type="common">Hawaiian red shrimp</name>
    <dbReference type="NCBI Taxonomy" id="373956"/>
    <lineage>
        <taxon>Eukaryota</taxon>
        <taxon>Metazoa</taxon>
        <taxon>Ecdysozoa</taxon>
        <taxon>Arthropoda</taxon>
        <taxon>Crustacea</taxon>
        <taxon>Multicrustacea</taxon>
        <taxon>Malacostraca</taxon>
        <taxon>Eumalacostraca</taxon>
        <taxon>Eucarida</taxon>
        <taxon>Decapoda</taxon>
        <taxon>Pleocyemata</taxon>
        <taxon>Caridea</taxon>
        <taxon>Atyoidea</taxon>
        <taxon>Atyidae</taxon>
        <taxon>Halocaridina</taxon>
    </lineage>
</organism>
<evidence type="ECO:0000313" key="1">
    <source>
        <dbReference type="EMBL" id="KAK7075314.1"/>
    </source>
</evidence>
<sequence length="88" mass="10292">MPEHTLAFLLQKWNLIDDCYPMHPPYYQSFYTLLQNDFTYGICYMSSHTPGIYKNKVQLSVNLTDSPKSKFLQTGMESLSDDDQTQQE</sequence>
<dbReference type="AlphaFoldDB" id="A0AAN8X993"/>
<comment type="caution">
    <text evidence="1">The sequence shown here is derived from an EMBL/GenBank/DDBJ whole genome shotgun (WGS) entry which is preliminary data.</text>
</comment>